<reference evidence="1 2" key="1">
    <citation type="submission" date="2019-02" db="EMBL/GenBank/DDBJ databases">
        <title>Deep-cultivation of Planctomycetes and their phenomic and genomic characterization uncovers novel biology.</title>
        <authorList>
            <person name="Wiegand S."/>
            <person name="Jogler M."/>
            <person name="Boedeker C."/>
            <person name="Pinto D."/>
            <person name="Vollmers J."/>
            <person name="Rivas-Marin E."/>
            <person name="Kohn T."/>
            <person name="Peeters S.H."/>
            <person name="Heuer A."/>
            <person name="Rast P."/>
            <person name="Oberbeckmann S."/>
            <person name="Bunk B."/>
            <person name="Jeske O."/>
            <person name="Meyerdierks A."/>
            <person name="Storesund J.E."/>
            <person name="Kallscheuer N."/>
            <person name="Luecker S."/>
            <person name="Lage O.M."/>
            <person name="Pohl T."/>
            <person name="Merkel B.J."/>
            <person name="Hornburger P."/>
            <person name="Mueller R.-W."/>
            <person name="Bruemmer F."/>
            <person name="Labrenz M."/>
            <person name="Spormann A.M."/>
            <person name="Op den Camp H."/>
            <person name="Overmann J."/>
            <person name="Amann R."/>
            <person name="Jetten M.S.M."/>
            <person name="Mascher T."/>
            <person name="Medema M.H."/>
            <person name="Devos D.P."/>
            <person name="Kaster A.-K."/>
            <person name="Ovreas L."/>
            <person name="Rohde M."/>
            <person name="Galperin M.Y."/>
            <person name="Jogler C."/>
        </authorList>
    </citation>
    <scope>NUCLEOTIDE SEQUENCE [LARGE SCALE GENOMIC DNA]</scope>
    <source>
        <strain evidence="1 2">EC9</strain>
    </source>
</reference>
<dbReference type="Proteomes" id="UP000319557">
    <property type="component" value="Chromosome"/>
</dbReference>
<sequence>MTKYIGRLALFLIISVCVAYSLDQIVSAGLRDCRHAEFGSWHDIYNSRVDSDLIILGSSRAMAHISPQILSGRLDISAFNLGFNGYHFPMQRVRYEEFLAFNRQPSVMVLAVGVTSLHDRVTVFQYEQFLPYFHREKLIDAIAHYDGFDPFDRWLSMYRYRGRSDLLTLGVRVALGGTAIESERQRGYLGRDTRWDGTFDVFAHENAIGYQSEIDPAVRESLDEFVGQQSMNGTQVIMVFTPEYQPGQKLCRNRKEVVRILNTIANSHGAAFLDYSSSPVCGDRELFYNSQHLNRVGAEWFSKMLADDIALILEVRSGAK</sequence>
<dbReference type="KEGG" id="ruv:EC9_30840"/>
<accession>A0A517M224</accession>
<keyword evidence="2" id="KW-1185">Reference proteome</keyword>
<proteinExistence type="predicted"/>
<gene>
    <name evidence="1" type="ORF">EC9_30840</name>
</gene>
<organism evidence="1 2">
    <name type="scientific">Rosistilla ulvae</name>
    <dbReference type="NCBI Taxonomy" id="1930277"/>
    <lineage>
        <taxon>Bacteria</taxon>
        <taxon>Pseudomonadati</taxon>
        <taxon>Planctomycetota</taxon>
        <taxon>Planctomycetia</taxon>
        <taxon>Pirellulales</taxon>
        <taxon>Pirellulaceae</taxon>
        <taxon>Rosistilla</taxon>
    </lineage>
</organism>
<evidence type="ECO:0000313" key="1">
    <source>
        <dbReference type="EMBL" id="QDS88889.1"/>
    </source>
</evidence>
<dbReference type="EMBL" id="CP036261">
    <property type="protein sequence ID" value="QDS88889.1"/>
    <property type="molecule type" value="Genomic_DNA"/>
</dbReference>
<evidence type="ECO:0000313" key="2">
    <source>
        <dbReference type="Proteomes" id="UP000319557"/>
    </source>
</evidence>
<dbReference type="AlphaFoldDB" id="A0A517M224"/>
<dbReference type="RefSeq" id="WP_145346416.1">
    <property type="nucleotide sequence ID" value="NZ_CP036261.1"/>
</dbReference>
<dbReference type="OrthoDB" id="869432at2"/>
<name>A0A517M224_9BACT</name>
<dbReference type="SUPFAM" id="SSF52266">
    <property type="entry name" value="SGNH hydrolase"/>
    <property type="match status" value="1"/>
</dbReference>
<protein>
    <submittedName>
        <fullName evidence="1">Uncharacterized protein</fullName>
    </submittedName>
</protein>